<dbReference type="PANTHER" id="PTHR13275:SF4">
    <property type="entry name" value="VACUOLAR PROTEIN SORTING-ASSOCIATED PROTEIN 72 HOMOLOG"/>
    <property type="match status" value="1"/>
</dbReference>
<dbReference type="InterPro" id="IPR015048">
    <property type="entry name" value="DUF1899"/>
</dbReference>
<evidence type="ECO:0000259" key="3">
    <source>
        <dbReference type="SMART" id="SM00993"/>
    </source>
</evidence>
<evidence type="ECO:0000256" key="1">
    <source>
        <dbReference type="ARBA" id="ARBA00022574"/>
    </source>
</evidence>
<keyword evidence="2" id="KW-0677">Repeat</keyword>
<dbReference type="GO" id="GO:0005634">
    <property type="term" value="C:nucleus"/>
    <property type="evidence" value="ECO:0007669"/>
    <property type="project" value="TreeGrafter"/>
</dbReference>
<protein>
    <submittedName>
        <fullName evidence="6">Vacuolar protein sorting-associated protein 72 homolog</fullName>
    </submittedName>
</protein>
<dbReference type="AlphaFoldDB" id="A0A183FW71"/>
<evidence type="ECO:0000313" key="5">
    <source>
        <dbReference type="Proteomes" id="UP000050761"/>
    </source>
</evidence>
<dbReference type="SMART" id="SM00993">
    <property type="entry name" value="YL1_C"/>
    <property type="match status" value="1"/>
</dbReference>
<dbReference type="Pfam" id="PF08953">
    <property type="entry name" value="DUF1899"/>
    <property type="match status" value="1"/>
</dbReference>
<proteinExistence type="predicted"/>
<sequence length="221" mass="25043">LERKKKRDQAKARRRVPPPFISVKDTINETTVVVPDIKVFKRPDVRPRHVCAITGRPARYRDPITGLPYSTPFAFKIIRDKYEKFLMTTVTDTPEVKKYLDLFEWEDEEEDVQEERENLPFSASEGLVVRRLYAALLFYVAARRCLACQQFVQVLLAVSEEECPSGSRASTFRHIFGQTPQRSEWFDWGAGLGSAVAANPKFLAIAIDGGAGGQIVVSHLI</sequence>
<evidence type="ECO:0000313" key="6">
    <source>
        <dbReference type="WBParaSite" id="HPBE_0001265401-mRNA-1"/>
    </source>
</evidence>
<evidence type="ECO:0000256" key="2">
    <source>
        <dbReference type="ARBA" id="ARBA00022737"/>
    </source>
</evidence>
<dbReference type="InterPro" id="IPR013272">
    <property type="entry name" value="Vps72/YL1_C"/>
</dbReference>
<evidence type="ECO:0000259" key="4">
    <source>
        <dbReference type="SMART" id="SM01166"/>
    </source>
</evidence>
<dbReference type="Proteomes" id="UP000050761">
    <property type="component" value="Unassembled WGS sequence"/>
</dbReference>
<keyword evidence="1" id="KW-0853">WD repeat</keyword>
<keyword evidence="5" id="KW-1185">Reference proteome</keyword>
<reference evidence="6" key="1">
    <citation type="submission" date="2019-09" db="UniProtKB">
        <authorList>
            <consortium name="WormBaseParasite"/>
        </authorList>
    </citation>
    <scope>IDENTIFICATION</scope>
</reference>
<feature type="domain" description="Vps72/YL1 C-terminal" evidence="3">
    <location>
        <begin position="49"/>
        <end position="78"/>
    </location>
</feature>
<name>A0A183FW71_HELPZ</name>
<dbReference type="WBParaSite" id="HPBE_0001265401-mRNA-1">
    <property type="protein sequence ID" value="HPBE_0001265401-mRNA-1"/>
    <property type="gene ID" value="HPBE_0001265401"/>
</dbReference>
<dbReference type="Pfam" id="PF08265">
    <property type="entry name" value="YL1_C"/>
    <property type="match status" value="1"/>
</dbReference>
<dbReference type="SMART" id="SM01166">
    <property type="entry name" value="DUF1899"/>
    <property type="match status" value="1"/>
</dbReference>
<organism evidence="5 6">
    <name type="scientific">Heligmosomoides polygyrus</name>
    <name type="common">Parasitic roundworm</name>
    <dbReference type="NCBI Taxonomy" id="6339"/>
    <lineage>
        <taxon>Eukaryota</taxon>
        <taxon>Metazoa</taxon>
        <taxon>Ecdysozoa</taxon>
        <taxon>Nematoda</taxon>
        <taxon>Chromadorea</taxon>
        <taxon>Rhabditida</taxon>
        <taxon>Rhabditina</taxon>
        <taxon>Rhabditomorpha</taxon>
        <taxon>Strongyloidea</taxon>
        <taxon>Heligmosomidae</taxon>
        <taxon>Heligmosomoides</taxon>
    </lineage>
</organism>
<feature type="domain" description="DUF1899" evidence="4">
    <location>
        <begin position="165"/>
        <end position="220"/>
    </location>
</feature>
<dbReference type="PANTHER" id="PTHR13275">
    <property type="entry name" value="YL-1 PROTEIN TRANSCRIPTION FACTOR-LIKE 1"/>
    <property type="match status" value="1"/>
</dbReference>
<accession>A0A183FW71</accession>